<dbReference type="EMBL" id="JASBWR010000071">
    <property type="protein sequence ID" value="KAJ9099083.1"/>
    <property type="molecule type" value="Genomic_DNA"/>
</dbReference>
<sequence length="301" mass="34728">MSERKSINKYYPPDFDPSKVPKKKKSGGGIATIKVRLETPYSMRCTRCNEYISKARKFNAKKEYTKEMYLKTKIYRFHITCPRCNNNITFKTSPQTAGFVPELGAVRNYQPKVVVGTEAPETEDEILERLEREEKENKSFKEQREKRKRDPFWQKNANLKNGDGDLMDNLEKKLREQQRQQELSEELEALQARKKELQENGGTNEIIDATKERLESELQELRDRLAKAENDEDDAIAQQAFKRFKAAPKKIDEKTEVSPVHKISKVTPFKQTVTLKRNTTTPSGSNNTPKPALGGYSSESD</sequence>
<comment type="caution">
    <text evidence="1">The sequence shown here is derived from an EMBL/GenBank/DDBJ whole genome shotgun (WGS) entry which is preliminary data.</text>
</comment>
<keyword evidence="2" id="KW-1185">Reference proteome</keyword>
<dbReference type="Proteomes" id="UP001241377">
    <property type="component" value="Unassembled WGS sequence"/>
</dbReference>
<evidence type="ECO:0000313" key="1">
    <source>
        <dbReference type="EMBL" id="KAJ9099083.1"/>
    </source>
</evidence>
<proteinExistence type="predicted"/>
<name>A0ACC2VI63_9TREE</name>
<reference evidence="1" key="1">
    <citation type="submission" date="2023-04" db="EMBL/GenBank/DDBJ databases">
        <title>Draft Genome sequencing of Naganishia species isolated from polar environments using Oxford Nanopore Technology.</title>
        <authorList>
            <person name="Leo P."/>
            <person name="Venkateswaran K."/>
        </authorList>
    </citation>
    <scope>NUCLEOTIDE SEQUENCE</scope>
    <source>
        <strain evidence="1">MNA-CCFEE 5261</strain>
    </source>
</reference>
<organism evidence="1 2">
    <name type="scientific">Naganishia cerealis</name>
    <dbReference type="NCBI Taxonomy" id="610337"/>
    <lineage>
        <taxon>Eukaryota</taxon>
        <taxon>Fungi</taxon>
        <taxon>Dikarya</taxon>
        <taxon>Basidiomycota</taxon>
        <taxon>Agaricomycotina</taxon>
        <taxon>Tremellomycetes</taxon>
        <taxon>Filobasidiales</taxon>
        <taxon>Filobasidiaceae</taxon>
        <taxon>Naganishia</taxon>
    </lineage>
</organism>
<evidence type="ECO:0000313" key="2">
    <source>
        <dbReference type="Proteomes" id="UP001241377"/>
    </source>
</evidence>
<gene>
    <name evidence="1" type="ORF">QFC19_006133</name>
</gene>
<accession>A0ACC2VI63</accession>
<protein>
    <submittedName>
        <fullName evidence="1">Uncharacterized protein</fullName>
    </submittedName>
</protein>